<dbReference type="InterPro" id="IPR007593">
    <property type="entry name" value="CD225/Dispanin_fam"/>
</dbReference>
<sequence>MYSDKGSSKAIEAGEYEMDRKNWSSQLSVATTGSRHSLHSVYTIHSSYVLPILTETPDPLKKPPDYLGFSICSIFCNPLFGIFAILLSEKSRAYFHRCKYRKAALCGTYAYGVALSGLICTTILLLLIAALLIWSTVPYVD</sequence>
<accession>A0A6P7T850</accession>
<keyword evidence="3 6" id="KW-0812">Transmembrane</keyword>
<feature type="transmembrane region" description="Helical" evidence="6">
    <location>
        <begin position="108"/>
        <end position="134"/>
    </location>
</feature>
<dbReference type="GO" id="GO:0016020">
    <property type="term" value="C:membrane"/>
    <property type="evidence" value="ECO:0007669"/>
    <property type="project" value="UniProtKB-SubCell"/>
</dbReference>
<keyword evidence="7" id="KW-1185">Reference proteome</keyword>
<evidence type="ECO:0000313" key="7">
    <source>
        <dbReference type="Proteomes" id="UP000515154"/>
    </source>
</evidence>
<name>A0A6P7T850_9MOLL</name>
<protein>
    <submittedName>
        <fullName evidence="8">Uncharacterized protein LOC115220913</fullName>
    </submittedName>
</protein>
<evidence type="ECO:0000256" key="5">
    <source>
        <dbReference type="ARBA" id="ARBA00023136"/>
    </source>
</evidence>
<evidence type="ECO:0000256" key="1">
    <source>
        <dbReference type="ARBA" id="ARBA00004370"/>
    </source>
</evidence>
<organism evidence="7 8">
    <name type="scientific">Octopus sinensis</name>
    <name type="common">East Asian common octopus</name>
    <dbReference type="NCBI Taxonomy" id="2607531"/>
    <lineage>
        <taxon>Eukaryota</taxon>
        <taxon>Metazoa</taxon>
        <taxon>Spiralia</taxon>
        <taxon>Lophotrochozoa</taxon>
        <taxon>Mollusca</taxon>
        <taxon>Cephalopoda</taxon>
        <taxon>Coleoidea</taxon>
        <taxon>Octopodiformes</taxon>
        <taxon>Octopoda</taxon>
        <taxon>Incirrata</taxon>
        <taxon>Octopodidae</taxon>
        <taxon>Octopus</taxon>
    </lineage>
</organism>
<evidence type="ECO:0000256" key="3">
    <source>
        <dbReference type="ARBA" id="ARBA00022692"/>
    </source>
</evidence>
<dbReference type="AlphaFoldDB" id="A0A6P7T850"/>
<dbReference type="Proteomes" id="UP000515154">
    <property type="component" value="Linkage group LG17"/>
</dbReference>
<evidence type="ECO:0000256" key="4">
    <source>
        <dbReference type="ARBA" id="ARBA00022989"/>
    </source>
</evidence>
<reference evidence="8" key="1">
    <citation type="submission" date="2025-08" db="UniProtKB">
        <authorList>
            <consortium name="RefSeq"/>
        </authorList>
    </citation>
    <scope>IDENTIFICATION</scope>
</reference>
<dbReference type="Pfam" id="PF04505">
    <property type="entry name" value="CD225"/>
    <property type="match status" value="1"/>
</dbReference>
<comment type="similarity">
    <text evidence="2">Belongs to the CD225/Dispanin family.</text>
</comment>
<dbReference type="RefSeq" id="XP_029646974.1">
    <property type="nucleotide sequence ID" value="XM_029791114.2"/>
</dbReference>
<dbReference type="KEGG" id="osn:115220913"/>
<proteinExistence type="inferred from homology"/>
<keyword evidence="5 6" id="KW-0472">Membrane</keyword>
<keyword evidence="4 6" id="KW-1133">Transmembrane helix</keyword>
<gene>
    <name evidence="8" type="primary">LOC115220913</name>
</gene>
<evidence type="ECO:0000313" key="8">
    <source>
        <dbReference type="RefSeq" id="XP_029646974.1"/>
    </source>
</evidence>
<evidence type="ECO:0000256" key="2">
    <source>
        <dbReference type="ARBA" id="ARBA00006843"/>
    </source>
</evidence>
<feature type="transmembrane region" description="Helical" evidence="6">
    <location>
        <begin position="66"/>
        <end position="87"/>
    </location>
</feature>
<comment type="subcellular location">
    <subcellularLocation>
        <location evidence="1">Membrane</location>
    </subcellularLocation>
</comment>
<evidence type="ECO:0000256" key="6">
    <source>
        <dbReference type="SAM" id="Phobius"/>
    </source>
</evidence>